<comment type="caution">
    <text evidence="3">The sequence shown here is derived from an EMBL/GenBank/DDBJ whole genome shotgun (WGS) entry which is preliminary data.</text>
</comment>
<organism evidence="3 4">
    <name type="scientific">Serendipita indica (strain DSM 11827)</name>
    <name type="common">Root endophyte fungus</name>
    <name type="synonym">Piriformospora indica</name>
    <dbReference type="NCBI Taxonomy" id="1109443"/>
    <lineage>
        <taxon>Eukaryota</taxon>
        <taxon>Fungi</taxon>
        <taxon>Dikarya</taxon>
        <taxon>Basidiomycota</taxon>
        <taxon>Agaricomycotina</taxon>
        <taxon>Agaricomycetes</taxon>
        <taxon>Sebacinales</taxon>
        <taxon>Serendipitaceae</taxon>
        <taxon>Serendipita</taxon>
    </lineage>
</organism>
<evidence type="ECO:0000313" key="3">
    <source>
        <dbReference type="EMBL" id="CCA67085.1"/>
    </source>
</evidence>
<proteinExistence type="predicted"/>
<dbReference type="STRING" id="1109443.G4T6X7"/>
<evidence type="ECO:0000313" key="4">
    <source>
        <dbReference type="Proteomes" id="UP000007148"/>
    </source>
</evidence>
<dbReference type="Proteomes" id="UP000007148">
    <property type="component" value="Unassembled WGS sequence"/>
</dbReference>
<name>G4T6X7_SERID</name>
<dbReference type="PANTHER" id="PTHR28583:SF1">
    <property type="entry name" value="ACID CERAMIDASE"/>
    <property type="match status" value="1"/>
</dbReference>
<dbReference type="GO" id="GO:0017040">
    <property type="term" value="F:N-acylsphingosine amidohydrolase activity"/>
    <property type="evidence" value="ECO:0007669"/>
    <property type="project" value="UniProtKB-EC"/>
</dbReference>
<evidence type="ECO:0000256" key="1">
    <source>
        <dbReference type="ARBA" id="ARBA00011891"/>
    </source>
</evidence>
<sequence length="382" mass="43465">MRSIPHWQPTHTTPNPHERPRITKWVSGTPPPKFSIDLDRPQTERWDEVLKWGRDTLRRVLMSPTYTTVRDFPYYFRGNSSILRTFERQRCFSDDQYNEMKAIANLVEAPFDKLLEFNHFINSLFSCVSGTVPSSETGRLLHFRTLECGIGLPELLMEAHYTRKGEVVAKAIHHFGHVCFTTGVRKGFSLSLNSNLVYSISPGKKNSLSRWLFNDPWTIVTRKLLLGRECPSLPDAVKQMALRHPPSIFPVFCDGYTATGIKYDGLLPSAFTVSEEHQSIVVGNHFDLPQLPPGISVTQFEEMLFKANKFLATERAESQKRVNAIEQYILRTFQRPGPTGVTVKELSTWLTRTPVKNSATLMACIMDPAEGNILWSAAYQVS</sequence>
<protein>
    <recommendedName>
        <fullName evidence="1">ceramidase</fullName>
        <ecNumber evidence="1">3.5.1.23</ecNumber>
    </recommendedName>
</protein>
<gene>
    <name evidence="3" type="ORF">PIIN_11723</name>
</gene>
<dbReference type="InParanoid" id="G4T6X7"/>
<dbReference type="OrthoDB" id="5273684at2759"/>
<keyword evidence="4" id="KW-1185">Reference proteome</keyword>
<dbReference type="EC" id="3.5.1.23" evidence="1"/>
<dbReference type="eggNOG" id="ENOG502REHN">
    <property type="taxonomic scope" value="Eukaryota"/>
</dbReference>
<dbReference type="PANTHER" id="PTHR28583">
    <property type="entry name" value="ACID AMIDASE"/>
    <property type="match status" value="1"/>
</dbReference>
<accession>G4T6X7</accession>
<dbReference type="AlphaFoldDB" id="G4T6X7"/>
<reference evidence="3 4" key="1">
    <citation type="journal article" date="2011" name="PLoS Pathog.">
        <title>Endophytic Life Strategies Decoded by Genome and Transcriptome Analyses of the Mutualistic Root Symbiont Piriformospora indica.</title>
        <authorList>
            <person name="Zuccaro A."/>
            <person name="Lahrmann U."/>
            <person name="Guldener U."/>
            <person name="Langen G."/>
            <person name="Pfiffi S."/>
            <person name="Biedenkopf D."/>
            <person name="Wong P."/>
            <person name="Samans B."/>
            <person name="Grimm C."/>
            <person name="Basiewicz M."/>
            <person name="Murat C."/>
            <person name="Martin F."/>
            <person name="Kogel K.H."/>
        </authorList>
    </citation>
    <scope>NUCLEOTIDE SEQUENCE [LARGE SCALE GENOMIC DNA]</scope>
    <source>
        <strain evidence="3 4">DSM 11827</strain>
    </source>
</reference>
<feature type="region of interest" description="Disordered" evidence="2">
    <location>
        <begin position="1"/>
        <end position="24"/>
    </location>
</feature>
<dbReference type="HOGENOM" id="CLU_051035_0_0_1"/>
<evidence type="ECO:0000256" key="2">
    <source>
        <dbReference type="SAM" id="MobiDB-lite"/>
    </source>
</evidence>
<dbReference type="EMBL" id="CAFZ01000009">
    <property type="protein sequence ID" value="CCA67085.1"/>
    <property type="molecule type" value="Genomic_DNA"/>
</dbReference>